<evidence type="ECO:0000313" key="5">
    <source>
        <dbReference type="EMBL" id="KAK1631978.1"/>
    </source>
</evidence>
<keyword evidence="6" id="KW-1185">Reference proteome</keyword>
<feature type="active site" evidence="2">
    <location>
        <position position="280"/>
    </location>
</feature>
<sequence>MRQRDILVHDRTRLKTVLQRLSSSRAMPPAPAVAFPPISLAPVPVPAQAPFATIPDRPDLETVEFVVVVGLGTPAQPSTISLDTGSDLSWVQCQPCADHCYKQEDPLFDPSKSSTYSTVPCGTAACALAGGRCNGTTCLYGVSYADDSSTSGALSVETLTFTSSRAFPTFVFGCGTSNLGDFGQVDGILGLGRGMLSLPSQTSSSFGGSFSYCLPPFNRTGYLTIGSGSGAVTGQVEYTAMIKKPQYPSLYFVQLASINIGGYVLPVPSTLFTSTGTLIDSGTSFTYLPAQAYTLLRDRFKFTMQGNKPAHGFEELDTCYDFSGQSAIVVPAVSFTFSDGAVLDLSFYGTMIFPDKTQPAVGCLAFVEKPAWMPFPIFGNTQQRSTEVSPSFTGFFTQFQSQRELELAATPSPKIVREPESNVFTLKSLMTENQRELVLAPTEPRKSVTEPETNVFPSFTQNQTELVLPAPPTPKRVREQETKEIGSIFKQKKKIFKLAGDNGITEAFKLGGEVEIKLEEKDEMDELLKNFGEDQFKDNERATIRKPSRRAAANPISGDSEISSGTRERGFISGGLYTAMVASGVMCSTLAPESGVAPHYIPPPSTFNVLLDSYWFD</sequence>
<feature type="region of interest" description="Disordered" evidence="3">
    <location>
        <begin position="546"/>
        <end position="565"/>
    </location>
</feature>
<dbReference type="Gene3D" id="2.40.70.10">
    <property type="entry name" value="Acid Proteases"/>
    <property type="match status" value="2"/>
</dbReference>
<organism evidence="5 6">
    <name type="scientific">Lolium multiflorum</name>
    <name type="common">Italian ryegrass</name>
    <name type="synonym">Lolium perenne subsp. multiflorum</name>
    <dbReference type="NCBI Taxonomy" id="4521"/>
    <lineage>
        <taxon>Eukaryota</taxon>
        <taxon>Viridiplantae</taxon>
        <taxon>Streptophyta</taxon>
        <taxon>Embryophyta</taxon>
        <taxon>Tracheophyta</taxon>
        <taxon>Spermatophyta</taxon>
        <taxon>Magnoliopsida</taxon>
        <taxon>Liliopsida</taxon>
        <taxon>Poales</taxon>
        <taxon>Poaceae</taxon>
        <taxon>BOP clade</taxon>
        <taxon>Pooideae</taxon>
        <taxon>Poodae</taxon>
        <taxon>Poeae</taxon>
        <taxon>Poeae Chloroplast Group 2 (Poeae type)</taxon>
        <taxon>Loliodinae</taxon>
        <taxon>Loliinae</taxon>
        <taxon>Lolium</taxon>
    </lineage>
</organism>
<dbReference type="PANTHER" id="PTHR13683:SF901">
    <property type="entry name" value="PEPTIDASE A1 DOMAIN-CONTAINING PROTEIN"/>
    <property type="match status" value="1"/>
</dbReference>
<comment type="similarity">
    <text evidence="1">Belongs to the peptidase A1 family.</text>
</comment>
<comment type="caution">
    <text evidence="5">The sequence shown here is derived from an EMBL/GenBank/DDBJ whole genome shotgun (WGS) entry which is preliminary data.</text>
</comment>
<dbReference type="InterPro" id="IPR032861">
    <property type="entry name" value="TAXi_N"/>
</dbReference>
<dbReference type="FunFam" id="2.40.70.10:FF:000031">
    <property type="entry name" value="Aspartyl protease AED1"/>
    <property type="match status" value="1"/>
</dbReference>
<dbReference type="InterPro" id="IPR032799">
    <property type="entry name" value="TAXi_C"/>
</dbReference>
<accession>A0AAD8RUF6</accession>
<dbReference type="Pfam" id="PF14543">
    <property type="entry name" value="TAXi_N"/>
    <property type="match status" value="1"/>
</dbReference>
<dbReference type="Pfam" id="PF14541">
    <property type="entry name" value="TAXi_C"/>
    <property type="match status" value="1"/>
</dbReference>
<evidence type="ECO:0000256" key="1">
    <source>
        <dbReference type="ARBA" id="ARBA00007447"/>
    </source>
</evidence>
<dbReference type="FunFam" id="2.40.70.10:FF:000049">
    <property type="entry name" value="Aspartyl protease AED1"/>
    <property type="match status" value="1"/>
</dbReference>
<gene>
    <name evidence="5" type="ORF">QYE76_006293</name>
</gene>
<protein>
    <recommendedName>
        <fullName evidence="4">Peptidase A1 domain-containing protein</fullName>
    </recommendedName>
</protein>
<proteinExistence type="inferred from homology"/>
<dbReference type="GO" id="GO:0004190">
    <property type="term" value="F:aspartic-type endopeptidase activity"/>
    <property type="evidence" value="ECO:0007669"/>
    <property type="project" value="InterPro"/>
</dbReference>
<dbReference type="SUPFAM" id="SSF50630">
    <property type="entry name" value="Acid proteases"/>
    <property type="match status" value="1"/>
</dbReference>
<evidence type="ECO:0000259" key="4">
    <source>
        <dbReference type="PROSITE" id="PS51767"/>
    </source>
</evidence>
<evidence type="ECO:0000256" key="2">
    <source>
        <dbReference type="PIRSR" id="PIRSR601461-1"/>
    </source>
</evidence>
<dbReference type="EMBL" id="JAUUTY010000005">
    <property type="protein sequence ID" value="KAK1631978.1"/>
    <property type="molecule type" value="Genomic_DNA"/>
</dbReference>
<dbReference type="InterPro" id="IPR021109">
    <property type="entry name" value="Peptidase_aspartic_dom_sf"/>
</dbReference>
<dbReference type="GO" id="GO:0006508">
    <property type="term" value="P:proteolysis"/>
    <property type="evidence" value="ECO:0007669"/>
    <property type="project" value="InterPro"/>
</dbReference>
<name>A0AAD8RUF6_LOLMU</name>
<feature type="domain" description="Peptidase A1" evidence="4">
    <location>
        <begin position="65"/>
        <end position="400"/>
    </location>
</feature>
<evidence type="ECO:0000313" key="6">
    <source>
        <dbReference type="Proteomes" id="UP001231189"/>
    </source>
</evidence>
<evidence type="ECO:0000256" key="3">
    <source>
        <dbReference type="SAM" id="MobiDB-lite"/>
    </source>
</evidence>
<dbReference type="InterPro" id="IPR033121">
    <property type="entry name" value="PEPTIDASE_A1"/>
</dbReference>
<feature type="active site" evidence="2">
    <location>
        <position position="83"/>
    </location>
</feature>
<dbReference type="InterPro" id="IPR001461">
    <property type="entry name" value="Aspartic_peptidase_A1"/>
</dbReference>
<reference evidence="5" key="1">
    <citation type="submission" date="2023-07" db="EMBL/GenBank/DDBJ databases">
        <title>A chromosome-level genome assembly of Lolium multiflorum.</title>
        <authorList>
            <person name="Chen Y."/>
            <person name="Copetti D."/>
            <person name="Kolliker R."/>
            <person name="Studer B."/>
        </authorList>
    </citation>
    <scope>NUCLEOTIDE SEQUENCE</scope>
    <source>
        <strain evidence="5">02402/16</strain>
        <tissue evidence="5">Leaf</tissue>
    </source>
</reference>
<dbReference type="Proteomes" id="UP001231189">
    <property type="component" value="Unassembled WGS sequence"/>
</dbReference>
<dbReference type="PANTHER" id="PTHR13683">
    <property type="entry name" value="ASPARTYL PROTEASES"/>
    <property type="match status" value="1"/>
</dbReference>
<dbReference type="AlphaFoldDB" id="A0AAD8RUF6"/>
<dbReference type="PROSITE" id="PS51767">
    <property type="entry name" value="PEPTIDASE_A1"/>
    <property type="match status" value="1"/>
</dbReference>